<keyword evidence="2" id="KW-1185">Reference proteome</keyword>
<dbReference type="Proteomes" id="UP000733379">
    <property type="component" value="Unassembled WGS sequence"/>
</dbReference>
<sequence>MICEFDSEMVDRDEAVEVMDRSVGTRVRLWHRTVPYDDDFVAVCVELSAGGMVASTRGLLLDYVSGRSLPGFLGTLERDFAGWQGIRVWDSMDHEFRVEARHLALGHVRLDWSLRRQSSESLSWAATAVTYLEAGEQLRQLAAAIHRFLLPDEH</sequence>
<dbReference type="InterPro" id="IPR046196">
    <property type="entry name" value="DUF6228"/>
</dbReference>
<gene>
    <name evidence="1" type="ORF">KO481_39835</name>
</gene>
<protein>
    <submittedName>
        <fullName evidence="1">Uncharacterized protein</fullName>
    </submittedName>
</protein>
<dbReference type="RefSeq" id="WP_215923727.1">
    <property type="nucleotide sequence ID" value="NZ_JAHKNI010000023.1"/>
</dbReference>
<accession>A0ABS6BC05</accession>
<organism evidence="1 2">
    <name type="scientific">Nocardia albiluteola</name>
    <dbReference type="NCBI Taxonomy" id="2842303"/>
    <lineage>
        <taxon>Bacteria</taxon>
        <taxon>Bacillati</taxon>
        <taxon>Actinomycetota</taxon>
        <taxon>Actinomycetes</taxon>
        <taxon>Mycobacteriales</taxon>
        <taxon>Nocardiaceae</taxon>
        <taxon>Nocardia</taxon>
    </lineage>
</organism>
<dbReference type="Pfam" id="PF19739">
    <property type="entry name" value="DUF6228"/>
    <property type="match status" value="1"/>
</dbReference>
<name>A0ABS6BC05_9NOCA</name>
<dbReference type="EMBL" id="JAHKNI010000023">
    <property type="protein sequence ID" value="MBU3067658.1"/>
    <property type="molecule type" value="Genomic_DNA"/>
</dbReference>
<evidence type="ECO:0000313" key="2">
    <source>
        <dbReference type="Proteomes" id="UP000733379"/>
    </source>
</evidence>
<comment type="caution">
    <text evidence="1">The sequence shown here is derived from an EMBL/GenBank/DDBJ whole genome shotgun (WGS) entry which is preliminary data.</text>
</comment>
<evidence type="ECO:0000313" key="1">
    <source>
        <dbReference type="EMBL" id="MBU3067658.1"/>
    </source>
</evidence>
<reference evidence="1 2" key="1">
    <citation type="submission" date="2021-06" db="EMBL/GenBank/DDBJ databases">
        <title>Actinomycetes sequencing.</title>
        <authorList>
            <person name="Shan Q."/>
        </authorList>
    </citation>
    <scope>NUCLEOTIDE SEQUENCE [LARGE SCALE GENOMIC DNA]</scope>
    <source>
        <strain evidence="1 2">NEAU-G5</strain>
    </source>
</reference>
<proteinExistence type="predicted"/>